<feature type="transmembrane region" description="Helical" evidence="1">
    <location>
        <begin position="71"/>
        <end position="88"/>
    </location>
</feature>
<dbReference type="AlphaFoldDB" id="A0A3B0UAV5"/>
<protein>
    <submittedName>
        <fullName evidence="2">Uncharacterized protein</fullName>
    </submittedName>
</protein>
<evidence type="ECO:0000256" key="1">
    <source>
        <dbReference type="SAM" id="Phobius"/>
    </source>
</evidence>
<organism evidence="2">
    <name type="scientific">hydrothermal vent metagenome</name>
    <dbReference type="NCBI Taxonomy" id="652676"/>
    <lineage>
        <taxon>unclassified sequences</taxon>
        <taxon>metagenomes</taxon>
        <taxon>ecological metagenomes</taxon>
    </lineage>
</organism>
<keyword evidence="1" id="KW-0472">Membrane</keyword>
<reference evidence="2" key="1">
    <citation type="submission" date="2018-06" db="EMBL/GenBank/DDBJ databases">
        <authorList>
            <person name="Zhirakovskaya E."/>
        </authorList>
    </citation>
    <scope>NUCLEOTIDE SEQUENCE</scope>
</reference>
<keyword evidence="1" id="KW-0812">Transmembrane</keyword>
<proteinExistence type="predicted"/>
<accession>A0A3B0UAV5</accession>
<name>A0A3B0UAV5_9ZZZZ</name>
<keyword evidence="1" id="KW-1133">Transmembrane helix</keyword>
<evidence type="ECO:0000313" key="2">
    <source>
        <dbReference type="EMBL" id="VAW28095.1"/>
    </source>
</evidence>
<dbReference type="EMBL" id="UOES01000346">
    <property type="protein sequence ID" value="VAW28095.1"/>
    <property type="molecule type" value="Genomic_DNA"/>
</dbReference>
<sequence length="114" mass="13088">MKIPSLIKIPTHQRFYIKPRYYDPVKEEVENRERLIIAEINAEKKKGSYVPGTRMASAFNRNMKKKDNSSILRLLFVILLFGGIMGYLYVGMIAIYAVFGVGALAILFSRLKRS</sequence>
<feature type="transmembrane region" description="Helical" evidence="1">
    <location>
        <begin position="94"/>
        <end position="111"/>
    </location>
</feature>
<gene>
    <name evidence="2" type="ORF">MNBD_BACTEROID06-1590</name>
</gene>